<keyword evidence="11 13" id="KW-0472">Membrane</keyword>
<evidence type="ECO:0000256" key="1">
    <source>
        <dbReference type="ARBA" id="ARBA00003408"/>
    </source>
</evidence>
<feature type="transmembrane region" description="Helical" evidence="13">
    <location>
        <begin position="281"/>
        <end position="298"/>
    </location>
</feature>
<dbReference type="GO" id="GO:0015297">
    <property type="term" value="F:antiporter activity"/>
    <property type="evidence" value="ECO:0007669"/>
    <property type="project" value="UniProtKB-KW"/>
</dbReference>
<dbReference type="InterPro" id="IPR002528">
    <property type="entry name" value="MATE_fam"/>
</dbReference>
<evidence type="ECO:0000256" key="9">
    <source>
        <dbReference type="ARBA" id="ARBA00022989"/>
    </source>
</evidence>
<evidence type="ECO:0000256" key="3">
    <source>
        <dbReference type="ARBA" id="ARBA00010199"/>
    </source>
</evidence>
<evidence type="ECO:0000256" key="2">
    <source>
        <dbReference type="ARBA" id="ARBA00004651"/>
    </source>
</evidence>
<feature type="transmembrane region" description="Helical" evidence="13">
    <location>
        <begin position="319"/>
        <end position="336"/>
    </location>
</feature>
<feature type="transmembrane region" description="Helical" evidence="13">
    <location>
        <begin position="190"/>
        <end position="212"/>
    </location>
</feature>
<dbReference type="GO" id="GO:0005886">
    <property type="term" value="C:plasma membrane"/>
    <property type="evidence" value="ECO:0007669"/>
    <property type="project" value="UniProtKB-SubCell"/>
</dbReference>
<dbReference type="OrthoDB" id="62420at2"/>
<dbReference type="PIRSF" id="PIRSF006603">
    <property type="entry name" value="DinF"/>
    <property type="match status" value="1"/>
</dbReference>
<evidence type="ECO:0000313" key="14">
    <source>
        <dbReference type="EMBL" id="AGB42006.1"/>
    </source>
</evidence>
<name>L0KAG5_HALHC</name>
<keyword evidence="10" id="KW-0406">Ion transport</keyword>
<dbReference type="EMBL" id="CP003359">
    <property type="protein sequence ID" value="AGB42006.1"/>
    <property type="molecule type" value="Genomic_DNA"/>
</dbReference>
<dbReference type="Pfam" id="PF01554">
    <property type="entry name" value="MatE"/>
    <property type="match status" value="2"/>
</dbReference>
<feature type="transmembrane region" description="Helical" evidence="13">
    <location>
        <begin position="52"/>
        <end position="75"/>
    </location>
</feature>
<accession>L0KAG5</accession>
<keyword evidence="9 13" id="KW-1133">Transmembrane helix</keyword>
<evidence type="ECO:0000256" key="10">
    <source>
        <dbReference type="ARBA" id="ARBA00023065"/>
    </source>
</evidence>
<keyword evidence="7" id="KW-1003">Cell membrane</keyword>
<dbReference type="GO" id="GO:0042910">
    <property type="term" value="F:xenobiotic transmembrane transporter activity"/>
    <property type="evidence" value="ECO:0007669"/>
    <property type="project" value="InterPro"/>
</dbReference>
<keyword evidence="6" id="KW-0050">Antiport</keyword>
<dbReference type="HOGENOM" id="CLU_012893_5_3_9"/>
<feature type="transmembrane region" description="Helical" evidence="13">
    <location>
        <begin position="21"/>
        <end position="46"/>
    </location>
</feature>
<dbReference type="InterPro" id="IPR050222">
    <property type="entry name" value="MATE_MdtK"/>
</dbReference>
<dbReference type="Proteomes" id="UP000010880">
    <property type="component" value="Chromosome"/>
</dbReference>
<feature type="transmembrane region" description="Helical" evidence="13">
    <location>
        <begin position="410"/>
        <end position="432"/>
    </location>
</feature>
<evidence type="ECO:0000256" key="12">
    <source>
        <dbReference type="ARBA" id="ARBA00031636"/>
    </source>
</evidence>
<protein>
    <recommendedName>
        <fullName evidence="4">Probable multidrug resistance protein NorM</fullName>
    </recommendedName>
    <alternativeName>
        <fullName evidence="12">Multidrug-efflux transporter</fullName>
    </alternativeName>
</protein>
<dbReference type="STRING" id="748449.Halha_2123"/>
<keyword evidence="8 13" id="KW-0812">Transmembrane</keyword>
<reference evidence="15" key="1">
    <citation type="submission" date="2012-02" db="EMBL/GenBank/DDBJ databases">
        <title>The complete genome of Halobacteroides halobius DSM 5150.</title>
        <authorList>
            <person name="Lucas S."/>
            <person name="Copeland A."/>
            <person name="Lapidus A."/>
            <person name="Glavina del Rio T."/>
            <person name="Dalin E."/>
            <person name="Tice H."/>
            <person name="Bruce D."/>
            <person name="Goodwin L."/>
            <person name="Pitluck S."/>
            <person name="Peters L."/>
            <person name="Mikhailova N."/>
            <person name="Gu W."/>
            <person name="Kyrpides N."/>
            <person name="Mavromatis K."/>
            <person name="Ivanova N."/>
            <person name="Brettin T."/>
            <person name="Detter J.C."/>
            <person name="Han C."/>
            <person name="Larimer F."/>
            <person name="Land M."/>
            <person name="Hauser L."/>
            <person name="Markowitz V."/>
            <person name="Cheng J.-F."/>
            <person name="Hugenholtz P."/>
            <person name="Woyke T."/>
            <person name="Wu D."/>
            <person name="Tindall B."/>
            <person name="Pomrenke H."/>
            <person name="Brambilla E."/>
            <person name="Klenk H.-P."/>
            <person name="Eisen J.A."/>
        </authorList>
    </citation>
    <scope>NUCLEOTIDE SEQUENCE [LARGE SCALE GENOMIC DNA]</scope>
    <source>
        <strain evidence="15">ATCC 35273 / DSM 5150 / MD-1</strain>
    </source>
</reference>
<evidence type="ECO:0000256" key="5">
    <source>
        <dbReference type="ARBA" id="ARBA00022448"/>
    </source>
</evidence>
<keyword evidence="5" id="KW-0813">Transport</keyword>
<evidence type="ECO:0000256" key="11">
    <source>
        <dbReference type="ARBA" id="ARBA00023136"/>
    </source>
</evidence>
<sequence>MGQSELKKEIINLSVPAIGEMFLQLALINADTIMLGRLGGVALAAAGLSKQLAGINTIILFAIATGTTALVARYVGAKDYSLASKVVNQSILIGLLLGGLIFGVGFFLASVSLKLLGAKPEVLNLGVDYLKIILSSVIPAALMIIGNSVLRAGGDTKSPMIVTGVINIINIVGNYLLIFGIGVLPKLGLIGAGVATLVARSVGVGIVIWRLVNNQFGIELNYKQILKFDFKVLKQILRIGIPSAFERFAFKGGQLVIMRVIAILGTVAVATRQIALSIETFSILPSYGLSIATTTLVGQKLGAKRDDEAKEGSLLANKFGILATLVLGGLFFLFPKQLARIYTSDPKLIPKAALCLQILALAQPAKALNMILGGTFRGAGDTKFPMYLTFIGVWGLSLPLTYLLGVKLSLGLVGIWLAMVVDEWFRALVCIYRFNTNKWNRVELNQLPG</sequence>
<comment type="subcellular location">
    <subcellularLocation>
        <location evidence="2">Cell membrane</location>
        <topology evidence="2">Multi-pass membrane protein</topology>
    </subcellularLocation>
</comment>
<dbReference type="PANTHER" id="PTHR43298:SF2">
    <property type="entry name" value="FMN_FAD EXPORTER YEEO-RELATED"/>
    <property type="match status" value="1"/>
</dbReference>
<dbReference type="PANTHER" id="PTHR43298">
    <property type="entry name" value="MULTIDRUG RESISTANCE PROTEIN NORM-RELATED"/>
    <property type="match status" value="1"/>
</dbReference>
<evidence type="ECO:0000256" key="13">
    <source>
        <dbReference type="SAM" id="Phobius"/>
    </source>
</evidence>
<organism evidence="14 15">
    <name type="scientific">Halobacteroides halobius (strain ATCC 35273 / DSM 5150 / MD-1)</name>
    <dbReference type="NCBI Taxonomy" id="748449"/>
    <lineage>
        <taxon>Bacteria</taxon>
        <taxon>Bacillati</taxon>
        <taxon>Bacillota</taxon>
        <taxon>Clostridia</taxon>
        <taxon>Halanaerobiales</taxon>
        <taxon>Halobacteroidaceae</taxon>
        <taxon>Halobacteroides</taxon>
    </lineage>
</organism>
<dbReference type="NCBIfam" id="TIGR00797">
    <property type="entry name" value="matE"/>
    <property type="match status" value="1"/>
</dbReference>
<dbReference type="InterPro" id="IPR048279">
    <property type="entry name" value="MdtK-like"/>
</dbReference>
<keyword evidence="15" id="KW-1185">Reference proteome</keyword>
<feature type="transmembrane region" description="Helical" evidence="13">
    <location>
        <begin position="162"/>
        <end position="184"/>
    </location>
</feature>
<feature type="transmembrane region" description="Helical" evidence="13">
    <location>
        <begin position="129"/>
        <end position="150"/>
    </location>
</feature>
<evidence type="ECO:0000256" key="6">
    <source>
        <dbReference type="ARBA" id="ARBA00022449"/>
    </source>
</evidence>
<dbReference type="GO" id="GO:0006811">
    <property type="term" value="P:monoatomic ion transport"/>
    <property type="evidence" value="ECO:0007669"/>
    <property type="project" value="UniProtKB-KW"/>
</dbReference>
<dbReference type="AlphaFoldDB" id="L0KAG5"/>
<proteinExistence type="inferred from homology"/>
<dbReference type="eggNOG" id="COG0534">
    <property type="taxonomic scope" value="Bacteria"/>
</dbReference>
<evidence type="ECO:0000256" key="8">
    <source>
        <dbReference type="ARBA" id="ARBA00022692"/>
    </source>
</evidence>
<feature type="transmembrane region" description="Helical" evidence="13">
    <location>
        <begin position="384"/>
        <end position="404"/>
    </location>
</feature>
<evidence type="ECO:0000313" key="15">
    <source>
        <dbReference type="Proteomes" id="UP000010880"/>
    </source>
</evidence>
<comment type="similarity">
    <text evidence="3">Belongs to the multi antimicrobial extrusion (MATE) (TC 2.A.66.1) family.</text>
</comment>
<feature type="transmembrane region" description="Helical" evidence="13">
    <location>
        <begin position="87"/>
        <end position="109"/>
    </location>
</feature>
<dbReference type="CDD" id="cd13137">
    <property type="entry name" value="MATE_NorM_like"/>
    <property type="match status" value="1"/>
</dbReference>
<dbReference type="KEGG" id="hhl:Halha_2123"/>
<gene>
    <name evidence="14" type="ordered locus">Halha_2123</name>
</gene>
<comment type="function">
    <text evidence="1">Multidrug efflux pump.</text>
</comment>
<dbReference type="RefSeq" id="WP_015327720.1">
    <property type="nucleotide sequence ID" value="NC_019978.1"/>
</dbReference>
<evidence type="ECO:0000256" key="4">
    <source>
        <dbReference type="ARBA" id="ARBA00020268"/>
    </source>
</evidence>
<evidence type="ECO:0000256" key="7">
    <source>
        <dbReference type="ARBA" id="ARBA00022475"/>
    </source>
</evidence>